<dbReference type="OrthoDB" id="2506647at2759"/>
<name>A0A165ZWG0_9AGAM</name>
<reference evidence="2 3" key="1">
    <citation type="journal article" date="2016" name="Mol. Biol. Evol.">
        <title>Comparative Genomics of Early-Diverging Mushroom-Forming Fungi Provides Insights into the Origins of Lignocellulose Decay Capabilities.</title>
        <authorList>
            <person name="Nagy L.G."/>
            <person name="Riley R."/>
            <person name="Tritt A."/>
            <person name="Adam C."/>
            <person name="Daum C."/>
            <person name="Floudas D."/>
            <person name="Sun H."/>
            <person name="Yadav J.S."/>
            <person name="Pangilinan J."/>
            <person name="Larsson K.H."/>
            <person name="Matsuura K."/>
            <person name="Barry K."/>
            <person name="Labutti K."/>
            <person name="Kuo R."/>
            <person name="Ohm R.A."/>
            <person name="Bhattacharya S.S."/>
            <person name="Shirouzu T."/>
            <person name="Yoshinaga Y."/>
            <person name="Martin F.M."/>
            <person name="Grigoriev I.V."/>
            <person name="Hibbett D.S."/>
        </authorList>
    </citation>
    <scope>NUCLEOTIDE SEQUENCE [LARGE SCALE GENOMIC DNA]</scope>
    <source>
        <strain evidence="2 3">HHB10207 ss-3</strain>
    </source>
</reference>
<dbReference type="CDD" id="cd00866">
    <property type="entry name" value="PEBP_euk"/>
    <property type="match status" value="1"/>
</dbReference>
<sequence length="211" mass="22515">MLHRLLLGLAGALALNAVCVSALVPRFRGTPAQAKAAFIRAKLVPDVLSSFNPIFTLGVTFHFDGLAREGNLGTNIPRAETANRPTWSVSDVSPGFEKKTFVVAMVDPDAPTPQDPTVAQIRHFLGGGFKLENGVLVNTTAALSNYLQPTPPDGSDPHRYTFLLFAQPTDFPTSLTTPISGFNISAFAEQFKFGPPLAGNFITVSANKTTS</sequence>
<evidence type="ECO:0000256" key="1">
    <source>
        <dbReference type="SAM" id="SignalP"/>
    </source>
</evidence>
<keyword evidence="3" id="KW-1185">Reference proteome</keyword>
<accession>A0A165ZWG0</accession>
<evidence type="ECO:0000313" key="3">
    <source>
        <dbReference type="Proteomes" id="UP000076798"/>
    </source>
</evidence>
<feature type="signal peptide" evidence="1">
    <location>
        <begin position="1"/>
        <end position="22"/>
    </location>
</feature>
<dbReference type="InterPro" id="IPR008914">
    <property type="entry name" value="PEBP"/>
</dbReference>
<dbReference type="EMBL" id="KV428168">
    <property type="protein sequence ID" value="KZT34709.1"/>
    <property type="molecule type" value="Genomic_DNA"/>
</dbReference>
<organism evidence="2 3">
    <name type="scientific">Sistotremastrum suecicum HHB10207 ss-3</name>
    <dbReference type="NCBI Taxonomy" id="1314776"/>
    <lineage>
        <taxon>Eukaryota</taxon>
        <taxon>Fungi</taxon>
        <taxon>Dikarya</taxon>
        <taxon>Basidiomycota</taxon>
        <taxon>Agaricomycotina</taxon>
        <taxon>Agaricomycetes</taxon>
        <taxon>Sistotremastrales</taxon>
        <taxon>Sistotremastraceae</taxon>
        <taxon>Sistotremastrum</taxon>
    </lineage>
</organism>
<dbReference type="InterPro" id="IPR036610">
    <property type="entry name" value="PEBP-like_sf"/>
</dbReference>
<protein>
    <submittedName>
        <fullName evidence="2">PEBP-like protein</fullName>
    </submittedName>
</protein>
<proteinExistence type="predicted"/>
<dbReference type="PANTHER" id="PTHR11362:SF82">
    <property type="entry name" value="PHOSPHATIDYLETHANOLAMINE-BINDING PROTEIN 4"/>
    <property type="match status" value="1"/>
</dbReference>
<dbReference type="Proteomes" id="UP000076798">
    <property type="component" value="Unassembled WGS sequence"/>
</dbReference>
<dbReference type="Gene3D" id="3.90.280.10">
    <property type="entry name" value="PEBP-like"/>
    <property type="match status" value="1"/>
</dbReference>
<dbReference type="STRING" id="1314776.A0A165ZWG0"/>
<dbReference type="AlphaFoldDB" id="A0A165ZWG0"/>
<evidence type="ECO:0000313" key="2">
    <source>
        <dbReference type="EMBL" id="KZT34709.1"/>
    </source>
</evidence>
<dbReference type="SUPFAM" id="SSF49777">
    <property type="entry name" value="PEBP-like"/>
    <property type="match status" value="1"/>
</dbReference>
<dbReference type="Pfam" id="PF01161">
    <property type="entry name" value="PBP"/>
    <property type="match status" value="1"/>
</dbReference>
<keyword evidence="1" id="KW-0732">Signal</keyword>
<dbReference type="PANTHER" id="PTHR11362">
    <property type="entry name" value="PHOSPHATIDYLETHANOLAMINE-BINDING PROTEIN"/>
    <property type="match status" value="1"/>
</dbReference>
<dbReference type="InterPro" id="IPR035810">
    <property type="entry name" value="PEBP_euk"/>
</dbReference>
<gene>
    <name evidence="2" type="ORF">SISSUDRAFT_1009573</name>
</gene>
<feature type="chain" id="PRO_5007870311" evidence="1">
    <location>
        <begin position="23"/>
        <end position="211"/>
    </location>
</feature>